<name>A0AAW2XZ84_9LAMI</name>
<dbReference type="Pfam" id="PF03732">
    <property type="entry name" value="Retrotrans_gag"/>
    <property type="match status" value="1"/>
</dbReference>
<protein>
    <recommendedName>
        <fullName evidence="1">Retrotransposon gag domain-containing protein</fullName>
    </recommendedName>
</protein>
<dbReference type="AlphaFoldDB" id="A0AAW2XZ84"/>
<organism evidence="2">
    <name type="scientific">Sesamum latifolium</name>
    <dbReference type="NCBI Taxonomy" id="2727402"/>
    <lineage>
        <taxon>Eukaryota</taxon>
        <taxon>Viridiplantae</taxon>
        <taxon>Streptophyta</taxon>
        <taxon>Embryophyta</taxon>
        <taxon>Tracheophyta</taxon>
        <taxon>Spermatophyta</taxon>
        <taxon>Magnoliopsida</taxon>
        <taxon>eudicotyledons</taxon>
        <taxon>Gunneridae</taxon>
        <taxon>Pentapetalae</taxon>
        <taxon>asterids</taxon>
        <taxon>lamiids</taxon>
        <taxon>Lamiales</taxon>
        <taxon>Pedaliaceae</taxon>
        <taxon>Sesamum</taxon>
    </lineage>
</organism>
<dbReference type="EMBL" id="JACGWN010000002">
    <property type="protein sequence ID" value="KAL0458474.1"/>
    <property type="molecule type" value="Genomic_DNA"/>
</dbReference>
<evidence type="ECO:0000313" key="2">
    <source>
        <dbReference type="EMBL" id="KAL0458474.1"/>
    </source>
</evidence>
<dbReference type="InterPro" id="IPR005162">
    <property type="entry name" value="Retrotrans_gag_dom"/>
</dbReference>
<feature type="domain" description="Retrotransposon gag" evidence="1">
    <location>
        <begin position="48"/>
        <end position="124"/>
    </location>
</feature>
<accession>A0AAW2XZ84</accession>
<reference evidence="2" key="1">
    <citation type="submission" date="2020-06" db="EMBL/GenBank/DDBJ databases">
        <authorList>
            <person name="Li T."/>
            <person name="Hu X."/>
            <person name="Zhang T."/>
            <person name="Song X."/>
            <person name="Zhang H."/>
            <person name="Dai N."/>
            <person name="Sheng W."/>
            <person name="Hou X."/>
            <person name="Wei L."/>
        </authorList>
    </citation>
    <scope>NUCLEOTIDE SEQUENCE</scope>
    <source>
        <strain evidence="2">KEN1</strain>
        <tissue evidence="2">Leaf</tissue>
    </source>
</reference>
<evidence type="ECO:0000259" key="1">
    <source>
        <dbReference type="Pfam" id="PF03732"/>
    </source>
</evidence>
<proteinExistence type="predicted"/>
<dbReference type="PANTHER" id="PTHR33223:SF10">
    <property type="entry name" value="AMINOTRANSFERASE-LIKE PLANT MOBILE DOMAIN-CONTAINING PROTEIN"/>
    <property type="match status" value="1"/>
</dbReference>
<dbReference type="PANTHER" id="PTHR33223">
    <property type="entry name" value="CCHC-TYPE DOMAIN-CONTAINING PROTEIN"/>
    <property type="match status" value="1"/>
</dbReference>
<sequence>MVEELLAHFRALSHLLTENGTTNPTEHIRKFENATLLHRYTDGIKCYIFLSTLIDFGQQWFDQLSAGSIRSFAEFSSLFLYQFASSEKCKKSAFSLFEVKQEEKEILRAYIEHFNKIILEVPTTHFEVLISARGFARNSF</sequence>
<comment type="caution">
    <text evidence="2">The sequence shown here is derived from an EMBL/GenBank/DDBJ whole genome shotgun (WGS) entry which is preliminary data.</text>
</comment>
<reference evidence="2" key="2">
    <citation type="journal article" date="2024" name="Plant">
        <title>Genomic evolution and insights into agronomic trait innovations of Sesamum species.</title>
        <authorList>
            <person name="Miao H."/>
            <person name="Wang L."/>
            <person name="Qu L."/>
            <person name="Liu H."/>
            <person name="Sun Y."/>
            <person name="Le M."/>
            <person name="Wang Q."/>
            <person name="Wei S."/>
            <person name="Zheng Y."/>
            <person name="Lin W."/>
            <person name="Duan Y."/>
            <person name="Cao H."/>
            <person name="Xiong S."/>
            <person name="Wang X."/>
            <person name="Wei L."/>
            <person name="Li C."/>
            <person name="Ma Q."/>
            <person name="Ju M."/>
            <person name="Zhao R."/>
            <person name="Li G."/>
            <person name="Mu C."/>
            <person name="Tian Q."/>
            <person name="Mei H."/>
            <person name="Zhang T."/>
            <person name="Gao T."/>
            <person name="Zhang H."/>
        </authorList>
    </citation>
    <scope>NUCLEOTIDE SEQUENCE</scope>
    <source>
        <strain evidence="2">KEN1</strain>
    </source>
</reference>
<gene>
    <name evidence="2" type="ORF">Slati_0474600</name>
</gene>